<feature type="region of interest" description="Disordered" evidence="1">
    <location>
        <begin position="56"/>
        <end position="266"/>
    </location>
</feature>
<evidence type="ECO:0000256" key="1">
    <source>
        <dbReference type="SAM" id="MobiDB-lite"/>
    </source>
</evidence>
<sequence>MDPSRTAGQLCTSLKQAPFERALSPPGPGPVYHPHGDAVGKQPLSTKITAPSYVFGTSQREEHIKNDTPGPGSTADGQMYGKIRYSSKFRSSATPSFGTSPRDVPTRPDGPGPGEYRSPSGFGRQSASTRITAPAFGLRSTPRGACESKDESPGPGAYSVAERPKSAGARFGTAQRSPDRPSDTPGPGQYGSGSGFGRQPGSRQLSSPAYGLGSAPRDSPRRGDDAPGPGAYGAPDTHPSAGGAKFGTAERGDGRPSDTPGPGECISCWAGGGGLCRALGSPVRGRGGVGS</sequence>
<feature type="compositionally biased region" description="Low complexity" evidence="1">
    <location>
        <begin position="226"/>
        <end position="236"/>
    </location>
</feature>
<feature type="compositionally biased region" description="Polar residues" evidence="1">
    <location>
        <begin position="88"/>
        <end position="99"/>
    </location>
</feature>
<comment type="caution">
    <text evidence="2">The sequence shown here is derived from an EMBL/GenBank/DDBJ whole genome shotgun (WGS) entry which is preliminary data.</text>
</comment>
<dbReference type="PANTHER" id="PTHR40429">
    <property type="entry name" value="FLAGELLAR ASSOCIATED PROTEIN"/>
    <property type="match status" value="1"/>
</dbReference>
<reference evidence="2 3" key="1">
    <citation type="submission" date="2019-07" db="EMBL/GenBank/DDBJ databases">
        <title>Genomes of Cafeteria roenbergensis.</title>
        <authorList>
            <person name="Fischer M.G."/>
            <person name="Hackl T."/>
            <person name="Roman M."/>
        </authorList>
    </citation>
    <scope>NUCLEOTIDE SEQUENCE [LARGE SCALE GENOMIC DNA]</scope>
    <source>
        <strain evidence="2 3">BVI</strain>
    </source>
</reference>
<feature type="region of interest" description="Disordered" evidence="1">
    <location>
        <begin position="15"/>
        <end position="43"/>
    </location>
</feature>
<dbReference type="PANTHER" id="PTHR40429:SF1">
    <property type="entry name" value="FLAGELLAR ASSOCIATED PROTEIN"/>
    <property type="match status" value="1"/>
</dbReference>
<evidence type="ECO:0000313" key="2">
    <source>
        <dbReference type="EMBL" id="KAA0155172.1"/>
    </source>
</evidence>
<evidence type="ECO:0000313" key="3">
    <source>
        <dbReference type="Proteomes" id="UP000323011"/>
    </source>
</evidence>
<dbReference type="AlphaFoldDB" id="A0A5A8CPU8"/>
<protein>
    <submittedName>
        <fullName evidence="2">Uncharacterized protein</fullName>
    </submittedName>
</protein>
<dbReference type="OMA" id="RGACESK"/>
<dbReference type="Proteomes" id="UP000323011">
    <property type="component" value="Unassembled WGS sequence"/>
</dbReference>
<name>A0A5A8CPU8_CAFRO</name>
<accession>A0A5A8CPU8</accession>
<gene>
    <name evidence="2" type="ORF">FNF29_01923</name>
</gene>
<keyword evidence="3" id="KW-1185">Reference proteome</keyword>
<dbReference type="EMBL" id="VLTN01000008">
    <property type="protein sequence ID" value="KAA0155172.1"/>
    <property type="molecule type" value="Genomic_DNA"/>
</dbReference>
<feature type="compositionally biased region" description="Gly residues" evidence="1">
    <location>
        <begin position="188"/>
        <end position="198"/>
    </location>
</feature>
<organism evidence="2 3">
    <name type="scientific">Cafeteria roenbergensis</name>
    <name type="common">Marine flagellate</name>
    <dbReference type="NCBI Taxonomy" id="33653"/>
    <lineage>
        <taxon>Eukaryota</taxon>
        <taxon>Sar</taxon>
        <taxon>Stramenopiles</taxon>
        <taxon>Bigyra</taxon>
        <taxon>Opalozoa</taxon>
        <taxon>Bicosoecida</taxon>
        <taxon>Cafeteriaceae</taxon>
        <taxon>Cafeteria</taxon>
    </lineage>
</organism>
<proteinExistence type="predicted"/>